<dbReference type="EMBL" id="QWIP01000327">
    <property type="protein sequence ID" value="RMY66045.1"/>
    <property type="molecule type" value="Genomic_DNA"/>
</dbReference>
<reference evidence="1 2" key="1">
    <citation type="journal article" date="2018" name="BMC Genomics">
        <title>Genomic evidence for intraspecific hybridization in a clonal and extremely halotolerant yeast.</title>
        <authorList>
            <person name="Gostincar C."/>
            <person name="Stajich J.E."/>
            <person name="Zupancic J."/>
            <person name="Zalar P."/>
            <person name="Gunde-Cimerman N."/>
        </authorList>
    </citation>
    <scope>NUCLEOTIDE SEQUENCE [LARGE SCALE GENOMIC DNA]</scope>
    <source>
        <strain evidence="1 2">EXF-2682</strain>
    </source>
</reference>
<organism evidence="1 2">
    <name type="scientific">Hortaea werneckii</name>
    <name type="common">Black yeast</name>
    <name type="synonym">Cladosporium werneckii</name>
    <dbReference type="NCBI Taxonomy" id="91943"/>
    <lineage>
        <taxon>Eukaryota</taxon>
        <taxon>Fungi</taxon>
        <taxon>Dikarya</taxon>
        <taxon>Ascomycota</taxon>
        <taxon>Pezizomycotina</taxon>
        <taxon>Dothideomycetes</taxon>
        <taxon>Dothideomycetidae</taxon>
        <taxon>Mycosphaerellales</taxon>
        <taxon>Teratosphaeriaceae</taxon>
        <taxon>Hortaea</taxon>
    </lineage>
</organism>
<accession>A0A3M7DP05</accession>
<comment type="caution">
    <text evidence="1">The sequence shown here is derived from an EMBL/GenBank/DDBJ whole genome shotgun (WGS) entry which is preliminary data.</text>
</comment>
<evidence type="ECO:0000313" key="2">
    <source>
        <dbReference type="Proteomes" id="UP000269276"/>
    </source>
</evidence>
<dbReference type="Proteomes" id="UP000269276">
    <property type="component" value="Unassembled WGS sequence"/>
</dbReference>
<gene>
    <name evidence="1" type="ORF">D0863_08695</name>
</gene>
<protein>
    <submittedName>
        <fullName evidence="1">Uncharacterized protein</fullName>
    </submittedName>
</protein>
<dbReference type="OrthoDB" id="3637243at2759"/>
<sequence length="305" mass="34847">MSQEVLPSAAETFYVVAGVDYGTQSDVIKVQLFDGEKSFGPPFFIQECLGLYAIPAQAAYHEGALYTGWELDDHIRGLKEPTIPSDAVLRDEEYEPSVHVDAWVMKNQKRMPIDGVVHRSEWNPKRRFVLQRMFPFLKQGDSTTTTDIDTGGPVYYYMRARGKLHLKSEFVLINEEKLHPFMKTGSDTELAFDGGAHGPAFEKDGKTPRPGVTPWKKTVRVLKLSKNELASFNQLLDTDGSLWYEVRVQLCVTYRSEKDMVMKWRLLPPYGEPIEVEERESLLWDAEHSEFFENPVSDAEEDGEE</sequence>
<proteinExistence type="predicted"/>
<dbReference type="AlphaFoldDB" id="A0A3M7DP05"/>
<name>A0A3M7DP05_HORWE</name>
<evidence type="ECO:0000313" key="1">
    <source>
        <dbReference type="EMBL" id="RMY66045.1"/>
    </source>
</evidence>